<dbReference type="GO" id="GO:0016811">
    <property type="term" value="F:hydrolase activity, acting on carbon-nitrogen (but not peptide) bonds, in linear amides"/>
    <property type="evidence" value="ECO:0007669"/>
    <property type="project" value="InterPro"/>
</dbReference>
<organism evidence="1 2">
    <name type="scientific">Tissierella praeacuta DSM 18095</name>
    <dbReference type="NCBI Taxonomy" id="1123404"/>
    <lineage>
        <taxon>Bacteria</taxon>
        <taxon>Bacillati</taxon>
        <taxon>Bacillota</taxon>
        <taxon>Tissierellia</taxon>
        <taxon>Tissierellales</taxon>
        <taxon>Tissierellaceae</taxon>
        <taxon>Tissierella</taxon>
    </lineage>
</organism>
<dbReference type="Gene3D" id="2.40.10.120">
    <property type="match status" value="1"/>
</dbReference>
<dbReference type="AlphaFoldDB" id="A0A1M4TVZ2"/>
<dbReference type="SUPFAM" id="SSF141130">
    <property type="entry name" value="Acetamidase/Formamidase-like"/>
    <property type="match status" value="1"/>
</dbReference>
<keyword evidence="2" id="KW-1185">Reference proteome</keyword>
<proteinExistence type="predicted"/>
<dbReference type="Gene3D" id="3.10.28.20">
    <property type="entry name" value="Acetamidase/Formamidase-like domains"/>
    <property type="match status" value="1"/>
</dbReference>
<evidence type="ECO:0000313" key="2">
    <source>
        <dbReference type="Proteomes" id="UP000184114"/>
    </source>
</evidence>
<dbReference type="EMBL" id="FQTY01000002">
    <property type="protein sequence ID" value="SHE48583.1"/>
    <property type="molecule type" value="Genomic_DNA"/>
</dbReference>
<dbReference type="PANTHER" id="PTHR31891">
    <property type="entry name" value="FORMAMIDASE C869.04-RELATED"/>
    <property type="match status" value="1"/>
</dbReference>
<dbReference type="RefSeq" id="WP_072973530.1">
    <property type="nucleotide sequence ID" value="NZ_FQTY01000002.1"/>
</dbReference>
<gene>
    <name evidence="1" type="ORF">SAMN02745784_00882</name>
</gene>
<dbReference type="Proteomes" id="UP000184114">
    <property type="component" value="Unassembled WGS sequence"/>
</dbReference>
<dbReference type="Pfam" id="PF03069">
    <property type="entry name" value="FmdA_AmdA"/>
    <property type="match status" value="2"/>
</dbReference>
<dbReference type="PANTHER" id="PTHR31891:SF1">
    <property type="entry name" value="FORMAMIDASE C869.04-RELATED"/>
    <property type="match status" value="1"/>
</dbReference>
<name>A0A1M4TVZ2_9FIRM</name>
<dbReference type="GeneID" id="90996278"/>
<evidence type="ECO:0000313" key="1">
    <source>
        <dbReference type="EMBL" id="SHE48583.1"/>
    </source>
</evidence>
<dbReference type="STRING" id="1123404.SAMN02745784_00882"/>
<sequence>MKTISGNKVIYKFENFMEHVEIIRPGDIIKVETNDCFFQQIYNEEQVLTEIDYDRLNPATGPIYVEGAEPGDLLQVKVISIDIAKKGVAAVVPNEGVLGDQVNKPIIRVVNIEDGYAIFHGIKLPIRPMIGVIGVAPAKEEGEWPTDSPWKHGGNMDTNDITAGSTLYFPVNQKGALLALGDCHAIMGDGEICFTGLEVPAEVTLEINLIKGKTVKWPLLETEEYTMIIASGNNLDSALYEATSETVKYLEKGLGLEWEEAYILTSLAVDLKISQVVDPKKTIRSAIPKHIISTERLIEKL</sequence>
<dbReference type="Gene3D" id="2.60.120.580">
    <property type="entry name" value="Acetamidase/Formamidase-like domains"/>
    <property type="match status" value="1"/>
</dbReference>
<reference evidence="2" key="1">
    <citation type="submission" date="2016-11" db="EMBL/GenBank/DDBJ databases">
        <authorList>
            <person name="Varghese N."/>
            <person name="Submissions S."/>
        </authorList>
    </citation>
    <scope>NUCLEOTIDE SEQUENCE [LARGE SCALE GENOMIC DNA]</scope>
    <source>
        <strain evidence="2">DSM 18095</strain>
    </source>
</reference>
<dbReference type="InterPro" id="IPR004304">
    <property type="entry name" value="FmdA_AmdA"/>
</dbReference>
<protein>
    <submittedName>
        <fullName evidence="1">Amidase</fullName>
    </submittedName>
</protein>
<accession>A0A1M4TVZ2</accession>